<evidence type="ECO:0000256" key="7">
    <source>
        <dbReference type="SAM" id="MobiDB-lite"/>
    </source>
</evidence>
<name>A0A6G1SMU2_9ACAR</name>
<dbReference type="GO" id="GO:0033314">
    <property type="term" value="P:mitotic DNA replication checkpoint signaling"/>
    <property type="evidence" value="ECO:0007669"/>
    <property type="project" value="TreeGrafter"/>
</dbReference>
<keyword evidence="5 6" id="KW-0539">Nucleus</keyword>
<comment type="subunit">
    <text evidence="6">ORC is composed of six subunits.</text>
</comment>
<dbReference type="InterPro" id="IPR054425">
    <property type="entry name" value="Cdc6_ORC1-like_ATPase_lid"/>
</dbReference>
<dbReference type="PANTHER" id="PTHR10763">
    <property type="entry name" value="CELL DIVISION CONTROL PROTEIN 6-RELATED"/>
    <property type="match status" value="1"/>
</dbReference>
<organism evidence="9">
    <name type="scientific">Aceria tosichella</name>
    <name type="common">wheat curl mite</name>
    <dbReference type="NCBI Taxonomy" id="561515"/>
    <lineage>
        <taxon>Eukaryota</taxon>
        <taxon>Metazoa</taxon>
        <taxon>Ecdysozoa</taxon>
        <taxon>Arthropoda</taxon>
        <taxon>Chelicerata</taxon>
        <taxon>Arachnida</taxon>
        <taxon>Acari</taxon>
        <taxon>Acariformes</taxon>
        <taxon>Trombidiformes</taxon>
        <taxon>Prostigmata</taxon>
        <taxon>Eupodina</taxon>
        <taxon>Eriophyoidea</taxon>
        <taxon>Eriophyidae</taxon>
        <taxon>Eriophyinae</taxon>
        <taxon>Aceriini</taxon>
        <taxon>Aceria</taxon>
    </lineage>
</organism>
<keyword evidence="6" id="KW-0067">ATP-binding</keyword>
<proteinExistence type="inferred from homology"/>
<evidence type="ECO:0000256" key="3">
    <source>
        <dbReference type="ARBA" id="ARBA00022705"/>
    </source>
</evidence>
<evidence type="ECO:0000313" key="9">
    <source>
        <dbReference type="EMBL" id="MDE51223.1"/>
    </source>
</evidence>
<protein>
    <recommendedName>
        <fullName evidence="6">Origin recognition complex subunit 1</fullName>
    </recommendedName>
</protein>
<feature type="region of interest" description="Disordered" evidence="7">
    <location>
        <begin position="151"/>
        <end position="171"/>
    </location>
</feature>
<dbReference type="SMART" id="SM00382">
    <property type="entry name" value="AAA"/>
    <property type="match status" value="1"/>
</dbReference>
<evidence type="ECO:0000256" key="5">
    <source>
        <dbReference type="ARBA" id="ARBA00023242"/>
    </source>
</evidence>
<dbReference type="GO" id="GO:0016887">
    <property type="term" value="F:ATP hydrolysis activity"/>
    <property type="evidence" value="ECO:0007669"/>
    <property type="project" value="InterPro"/>
</dbReference>
<dbReference type="InterPro" id="IPR003959">
    <property type="entry name" value="ATPase_AAA_core"/>
</dbReference>
<evidence type="ECO:0000256" key="2">
    <source>
        <dbReference type="ARBA" id="ARBA00008398"/>
    </source>
</evidence>
<keyword evidence="3 6" id="KW-0235">DNA replication</keyword>
<gene>
    <name evidence="9" type="primary">Orc1</name>
    <name evidence="9" type="ORF">g.18091</name>
</gene>
<dbReference type="Pfam" id="PF22606">
    <property type="entry name" value="Cdc6-ORC-like_ATPase_lid"/>
    <property type="match status" value="1"/>
</dbReference>
<dbReference type="EMBL" id="GGYP01006452">
    <property type="protein sequence ID" value="MDE51223.1"/>
    <property type="molecule type" value="Transcribed_RNA"/>
</dbReference>
<accession>A0A6G1SMU2</accession>
<evidence type="ECO:0000256" key="4">
    <source>
        <dbReference type="ARBA" id="ARBA00023125"/>
    </source>
</evidence>
<comment type="similarity">
    <text evidence="2 6">Belongs to the ORC1 family.</text>
</comment>
<dbReference type="Pfam" id="PF00004">
    <property type="entry name" value="AAA"/>
    <property type="match status" value="1"/>
</dbReference>
<dbReference type="GO" id="GO:0005524">
    <property type="term" value="F:ATP binding"/>
    <property type="evidence" value="ECO:0007669"/>
    <property type="project" value="UniProtKB-KW"/>
</dbReference>
<keyword evidence="4 6" id="KW-0238">DNA-binding</keyword>
<comment type="function">
    <text evidence="6">Component of the origin recognition complex (ORC) that binds origins of replication. DNA-binding is ATP-dependent, however specific DNA sequences that define origins of replication have not been identified so far. ORC is required to assemble the pre-replication complex necessary to initiate DNA replication.</text>
</comment>
<dbReference type="CDD" id="cd00009">
    <property type="entry name" value="AAA"/>
    <property type="match status" value="1"/>
</dbReference>
<feature type="domain" description="AAA+ ATPase" evidence="8">
    <location>
        <begin position="65"/>
        <end position="244"/>
    </location>
</feature>
<feature type="compositionally biased region" description="Basic and acidic residues" evidence="7">
    <location>
        <begin position="151"/>
        <end position="162"/>
    </location>
</feature>
<keyword evidence="6" id="KW-0547">Nucleotide-binding</keyword>
<dbReference type="GO" id="GO:0006270">
    <property type="term" value="P:DNA replication initiation"/>
    <property type="evidence" value="ECO:0007669"/>
    <property type="project" value="TreeGrafter"/>
</dbReference>
<dbReference type="AlphaFoldDB" id="A0A6G1SMU2"/>
<sequence>MTIKDLKLARQKFKTNDVVSALPGREDKIQEIESFLIERLRIRQTTEDKRARVKAGLVADIDRHTNNTVFVCGVPGTGKTAVVMSVVRRLHASLKTKNCPYRKFDFYYVNGQQITTPDKIYSEIYYQMTNIDLNAEKAQNILDRIFVPKNNDNRVNEPEPTGRRPRAAKQKKPAVDMDTYKVIIVDELDLLYNERRLQVFYNLFDWPTSSHSRLILITIANAMDLPERFARGRISSRIGWNKIVFEPYTSDHLEIILEARLGRSLLDKCFDRNAILIATKRIGKTTGDARRIIDTCCLAVDEAITQGLSKVTAKLVDSVGFQNLDKMKLQYVQTCRPLELLTLKGILKETESQGEINVTVNGVYKQVNHVLLTSRKPVMENKIIDYEEFHMILNTLHAVGLICLEASKPLMDKHLYIKDTSESFKDVIRSSLLRT</sequence>
<dbReference type="PANTHER" id="PTHR10763:SF23">
    <property type="entry name" value="ORIGIN RECOGNITION COMPLEX SUBUNIT 1"/>
    <property type="match status" value="1"/>
</dbReference>
<evidence type="ECO:0000259" key="8">
    <source>
        <dbReference type="SMART" id="SM00382"/>
    </source>
</evidence>
<dbReference type="InterPro" id="IPR027417">
    <property type="entry name" value="P-loop_NTPase"/>
</dbReference>
<reference evidence="9" key="1">
    <citation type="submission" date="2018-10" db="EMBL/GenBank/DDBJ databases">
        <title>Transcriptome assembly of Aceria tosichella (Wheat curl mite) Type 2.</title>
        <authorList>
            <person name="Scully E.D."/>
            <person name="Geib S.M."/>
            <person name="Palmer N.A."/>
            <person name="Gupta A.K."/>
            <person name="Sarath G."/>
            <person name="Tatineni S."/>
        </authorList>
    </citation>
    <scope>NUCLEOTIDE SEQUENCE</scope>
    <source>
        <strain evidence="9">LincolnNE</strain>
    </source>
</reference>
<evidence type="ECO:0000256" key="1">
    <source>
        <dbReference type="ARBA" id="ARBA00004123"/>
    </source>
</evidence>
<dbReference type="InterPro" id="IPR050311">
    <property type="entry name" value="ORC1/CDC6"/>
</dbReference>
<dbReference type="InterPro" id="IPR003593">
    <property type="entry name" value="AAA+_ATPase"/>
</dbReference>
<dbReference type="SUPFAM" id="SSF52540">
    <property type="entry name" value="P-loop containing nucleoside triphosphate hydrolases"/>
    <property type="match status" value="1"/>
</dbReference>
<dbReference type="GO" id="GO:0003688">
    <property type="term" value="F:DNA replication origin binding"/>
    <property type="evidence" value="ECO:0007669"/>
    <property type="project" value="TreeGrafter"/>
</dbReference>
<dbReference type="GO" id="GO:0005664">
    <property type="term" value="C:nuclear origin of replication recognition complex"/>
    <property type="evidence" value="ECO:0007669"/>
    <property type="project" value="TreeGrafter"/>
</dbReference>
<comment type="subcellular location">
    <subcellularLocation>
        <location evidence="1 6">Nucleus</location>
    </subcellularLocation>
</comment>
<evidence type="ECO:0000256" key="6">
    <source>
        <dbReference type="RuleBase" id="RU365058"/>
    </source>
</evidence>
<dbReference type="Gene3D" id="3.40.50.300">
    <property type="entry name" value="P-loop containing nucleotide triphosphate hydrolases"/>
    <property type="match status" value="1"/>
</dbReference>